<feature type="region of interest" description="Disordered" evidence="1">
    <location>
        <begin position="151"/>
        <end position="179"/>
    </location>
</feature>
<name>A0A543AVB3_9ACTN</name>
<evidence type="ECO:0000313" key="3">
    <source>
        <dbReference type="EMBL" id="TQL76484.1"/>
    </source>
</evidence>
<comment type="caution">
    <text evidence="3">The sequence shown here is derived from an EMBL/GenBank/DDBJ whole genome shotgun (WGS) entry which is preliminary data.</text>
</comment>
<protein>
    <submittedName>
        <fullName evidence="3">Uncharacterized protein</fullName>
    </submittedName>
</protein>
<keyword evidence="4" id="KW-1185">Reference proteome</keyword>
<feature type="compositionally biased region" description="Polar residues" evidence="1">
    <location>
        <begin position="91"/>
        <end position="117"/>
    </location>
</feature>
<organism evidence="3 4">
    <name type="scientific">Stackebrandtia endophytica</name>
    <dbReference type="NCBI Taxonomy" id="1496996"/>
    <lineage>
        <taxon>Bacteria</taxon>
        <taxon>Bacillati</taxon>
        <taxon>Actinomycetota</taxon>
        <taxon>Actinomycetes</taxon>
        <taxon>Glycomycetales</taxon>
        <taxon>Glycomycetaceae</taxon>
        <taxon>Stackebrandtia</taxon>
    </lineage>
</organism>
<feature type="region of interest" description="Disordered" evidence="1">
    <location>
        <begin position="275"/>
        <end position="344"/>
    </location>
</feature>
<proteinExistence type="predicted"/>
<reference evidence="3 4" key="1">
    <citation type="submission" date="2019-06" db="EMBL/GenBank/DDBJ databases">
        <title>Sequencing the genomes of 1000 actinobacteria strains.</title>
        <authorList>
            <person name="Klenk H.-P."/>
        </authorList>
    </citation>
    <scope>NUCLEOTIDE SEQUENCE [LARGE SCALE GENOMIC DNA]</scope>
    <source>
        <strain evidence="3 4">DSM 45928</strain>
    </source>
</reference>
<dbReference type="OrthoDB" id="9837062at2"/>
<evidence type="ECO:0000256" key="2">
    <source>
        <dbReference type="SAM" id="Phobius"/>
    </source>
</evidence>
<sequence length="344" mass="36041">MDEPRIPRARSDDSDDIVAAAFASYRSGAPEHFDPPPVTALMTGPARAPRRRALTLSMAGLAFTGLMVAGVAVAQTITIPQSEDPAVAGAETTTDTGSVDHLSTTSAPEDSSTSLSTEPDPVENELLSWTISLPDWPGRLAERCPAGEYTFEAFDKPDGTTSNKPRNTPSPGEEETEPTWELLPGGTHPMVTDLDGEEGDEVIVPVACGDVPGVIALYQDEKSFGTVEFVFAASREDDPIGVASVDDTIVTLSFPAEEPGTADLRQFTFDGEQFTETTEKPGGGEEPTDTPSTSPSEQPSPSPSETESQTPGGDTGGDSGETGASQTNSENMQSRNLESSASPS</sequence>
<feature type="region of interest" description="Disordered" evidence="1">
    <location>
        <begin position="84"/>
        <end position="122"/>
    </location>
</feature>
<evidence type="ECO:0000313" key="4">
    <source>
        <dbReference type="Proteomes" id="UP000317043"/>
    </source>
</evidence>
<dbReference type="Proteomes" id="UP000317043">
    <property type="component" value="Unassembled WGS sequence"/>
</dbReference>
<dbReference type="EMBL" id="VFOW01000001">
    <property type="protein sequence ID" value="TQL76484.1"/>
    <property type="molecule type" value="Genomic_DNA"/>
</dbReference>
<dbReference type="AlphaFoldDB" id="A0A543AVB3"/>
<feature type="compositionally biased region" description="Polar residues" evidence="1">
    <location>
        <begin position="324"/>
        <end position="344"/>
    </location>
</feature>
<gene>
    <name evidence="3" type="ORF">FB566_2016</name>
</gene>
<keyword evidence="2" id="KW-1133">Transmembrane helix</keyword>
<keyword evidence="2" id="KW-0472">Membrane</keyword>
<dbReference type="InParanoid" id="A0A543AVB3"/>
<accession>A0A543AVB3</accession>
<feature type="compositionally biased region" description="Low complexity" evidence="1">
    <location>
        <begin position="289"/>
        <end position="312"/>
    </location>
</feature>
<feature type="transmembrane region" description="Helical" evidence="2">
    <location>
        <begin position="53"/>
        <end position="74"/>
    </location>
</feature>
<evidence type="ECO:0000256" key="1">
    <source>
        <dbReference type="SAM" id="MobiDB-lite"/>
    </source>
</evidence>
<keyword evidence="2" id="KW-0812">Transmembrane</keyword>
<dbReference type="RefSeq" id="WP_142037985.1">
    <property type="nucleotide sequence ID" value="NZ_JBHTGS010000001.1"/>
</dbReference>